<dbReference type="Pfam" id="PF12802">
    <property type="entry name" value="MarR_2"/>
    <property type="match status" value="1"/>
</dbReference>
<evidence type="ECO:0000313" key="5">
    <source>
        <dbReference type="EMBL" id="MEV0367783.1"/>
    </source>
</evidence>
<evidence type="ECO:0000259" key="4">
    <source>
        <dbReference type="PROSITE" id="PS50995"/>
    </source>
</evidence>
<accession>A0ABV3FJU9</accession>
<dbReference type="Gene3D" id="1.10.10.10">
    <property type="entry name" value="Winged helix-like DNA-binding domain superfamily/Winged helix DNA-binding domain"/>
    <property type="match status" value="1"/>
</dbReference>
<dbReference type="Proteomes" id="UP001551658">
    <property type="component" value="Unassembled WGS sequence"/>
</dbReference>
<dbReference type="PANTHER" id="PTHR33164">
    <property type="entry name" value="TRANSCRIPTIONAL REGULATOR, MARR FAMILY"/>
    <property type="match status" value="1"/>
</dbReference>
<dbReference type="SUPFAM" id="SSF46785">
    <property type="entry name" value="Winged helix' DNA-binding domain"/>
    <property type="match status" value="1"/>
</dbReference>
<evidence type="ECO:0000256" key="3">
    <source>
        <dbReference type="ARBA" id="ARBA00023163"/>
    </source>
</evidence>
<dbReference type="InterPro" id="IPR036390">
    <property type="entry name" value="WH_DNA-bd_sf"/>
</dbReference>
<evidence type="ECO:0000256" key="1">
    <source>
        <dbReference type="ARBA" id="ARBA00023015"/>
    </source>
</evidence>
<keyword evidence="3" id="KW-0804">Transcription</keyword>
<protein>
    <submittedName>
        <fullName evidence="5">MarR family transcriptional regulator</fullName>
    </submittedName>
</protein>
<dbReference type="InterPro" id="IPR039422">
    <property type="entry name" value="MarR/SlyA-like"/>
</dbReference>
<gene>
    <name evidence="5" type="ORF">AB0H72_34365</name>
</gene>
<sequence>MTRTSGRLANDAWEAVLTAHAVLMKQFAAQDVWHGLTMREYDVLYTLSKCPEPIRPAELNRHVLLTQPALSRMVDRLVDRGLVQRTPDPHDGRGVRLSLTDEGRTRQRRIGGRHAVGVARALTGALTDDELRTLEQLCGKLADTTQRNEI</sequence>
<comment type="caution">
    <text evidence="5">The sequence shown here is derived from an EMBL/GenBank/DDBJ whole genome shotgun (WGS) entry which is preliminary data.</text>
</comment>
<dbReference type="SMART" id="SM00347">
    <property type="entry name" value="HTH_MARR"/>
    <property type="match status" value="1"/>
</dbReference>
<organism evidence="5 6">
    <name type="scientific">Nocardia fusca</name>
    <dbReference type="NCBI Taxonomy" id="941183"/>
    <lineage>
        <taxon>Bacteria</taxon>
        <taxon>Bacillati</taxon>
        <taxon>Actinomycetota</taxon>
        <taxon>Actinomycetes</taxon>
        <taxon>Mycobacteriales</taxon>
        <taxon>Nocardiaceae</taxon>
        <taxon>Nocardia</taxon>
    </lineage>
</organism>
<dbReference type="PROSITE" id="PS50995">
    <property type="entry name" value="HTH_MARR_2"/>
    <property type="match status" value="1"/>
</dbReference>
<dbReference type="PROSITE" id="PS01117">
    <property type="entry name" value="HTH_MARR_1"/>
    <property type="match status" value="1"/>
</dbReference>
<dbReference type="InterPro" id="IPR000835">
    <property type="entry name" value="HTH_MarR-typ"/>
</dbReference>
<name>A0ABV3FJU9_9NOCA</name>
<keyword evidence="1" id="KW-0805">Transcription regulation</keyword>
<dbReference type="InterPro" id="IPR023187">
    <property type="entry name" value="Tscrpt_reg_MarR-type_CS"/>
</dbReference>
<dbReference type="PANTHER" id="PTHR33164:SF104">
    <property type="entry name" value="TRANSCRIPTIONAL REGULATORY PROTEIN"/>
    <property type="match status" value="1"/>
</dbReference>
<reference evidence="5 6" key="1">
    <citation type="submission" date="2024-06" db="EMBL/GenBank/DDBJ databases">
        <title>The Natural Products Discovery Center: Release of the First 8490 Sequenced Strains for Exploring Actinobacteria Biosynthetic Diversity.</title>
        <authorList>
            <person name="Kalkreuter E."/>
            <person name="Kautsar S.A."/>
            <person name="Yang D."/>
            <person name="Bader C.D."/>
            <person name="Teijaro C.N."/>
            <person name="Fluegel L."/>
            <person name="Davis C.M."/>
            <person name="Simpson J.R."/>
            <person name="Lauterbach L."/>
            <person name="Steele A.D."/>
            <person name="Gui C."/>
            <person name="Meng S."/>
            <person name="Li G."/>
            <person name="Viehrig K."/>
            <person name="Ye F."/>
            <person name="Su P."/>
            <person name="Kiefer A.F."/>
            <person name="Nichols A."/>
            <person name="Cepeda A.J."/>
            <person name="Yan W."/>
            <person name="Fan B."/>
            <person name="Jiang Y."/>
            <person name="Adhikari A."/>
            <person name="Zheng C.-J."/>
            <person name="Schuster L."/>
            <person name="Cowan T.M."/>
            <person name="Smanski M.J."/>
            <person name="Chevrette M.G."/>
            <person name="De Carvalho L.P.S."/>
            <person name="Shen B."/>
        </authorList>
    </citation>
    <scope>NUCLEOTIDE SEQUENCE [LARGE SCALE GENOMIC DNA]</scope>
    <source>
        <strain evidence="5 6">NPDC050671</strain>
    </source>
</reference>
<dbReference type="PRINTS" id="PR00598">
    <property type="entry name" value="HTHMARR"/>
</dbReference>
<keyword evidence="2" id="KW-0238">DNA-binding</keyword>
<dbReference type="RefSeq" id="WP_063057817.1">
    <property type="nucleotide sequence ID" value="NZ_JBFAIH010000036.1"/>
</dbReference>
<feature type="domain" description="HTH marR-type" evidence="4">
    <location>
        <begin position="1"/>
        <end position="143"/>
    </location>
</feature>
<dbReference type="InterPro" id="IPR036388">
    <property type="entry name" value="WH-like_DNA-bd_sf"/>
</dbReference>
<evidence type="ECO:0000256" key="2">
    <source>
        <dbReference type="ARBA" id="ARBA00023125"/>
    </source>
</evidence>
<proteinExistence type="predicted"/>
<keyword evidence="6" id="KW-1185">Reference proteome</keyword>
<dbReference type="EMBL" id="JBFAIH010000036">
    <property type="protein sequence ID" value="MEV0367783.1"/>
    <property type="molecule type" value="Genomic_DNA"/>
</dbReference>
<evidence type="ECO:0000313" key="6">
    <source>
        <dbReference type="Proteomes" id="UP001551658"/>
    </source>
</evidence>